<name>A0A016W2I9_9BILA</name>
<gene>
    <name evidence="1" type="primary">Acey_s0001.g107</name>
    <name evidence="1" type="ORF">Y032_0001g107</name>
</gene>
<dbReference type="EMBL" id="JARK01001337">
    <property type="protein sequence ID" value="EYC33816.1"/>
    <property type="molecule type" value="Genomic_DNA"/>
</dbReference>
<dbReference type="Proteomes" id="UP000024635">
    <property type="component" value="Unassembled WGS sequence"/>
</dbReference>
<evidence type="ECO:0000313" key="2">
    <source>
        <dbReference type="Proteomes" id="UP000024635"/>
    </source>
</evidence>
<reference evidence="2" key="1">
    <citation type="journal article" date="2015" name="Nat. Genet.">
        <title>The genome and transcriptome of the zoonotic hookworm Ancylostoma ceylanicum identify infection-specific gene families.</title>
        <authorList>
            <person name="Schwarz E.M."/>
            <person name="Hu Y."/>
            <person name="Antoshechkin I."/>
            <person name="Miller M.M."/>
            <person name="Sternberg P.W."/>
            <person name="Aroian R.V."/>
        </authorList>
    </citation>
    <scope>NUCLEOTIDE SEQUENCE</scope>
    <source>
        <strain evidence="2">HY135</strain>
    </source>
</reference>
<protein>
    <submittedName>
        <fullName evidence="1">Uncharacterized protein</fullName>
    </submittedName>
</protein>
<comment type="caution">
    <text evidence="1">The sequence shown here is derived from an EMBL/GenBank/DDBJ whole genome shotgun (WGS) entry which is preliminary data.</text>
</comment>
<keyword evidence="2" id="KW-1185">Reference proteome</keyword>
<evidence type="ECO:0000313" key="1">
    <source>
        <dbReference type="EMBL" id="EYC33816.1"/>
    </source>
</evidence>
<dbReference type="AlphaFoldDB" id="A0A016W2I9"/>
<organism evidence="1 2">
    <name type="scientific">Ancylostoma ceylanicum</name>
    <dbReference type="NCBI Taxonomy" id="53326"/>
    <lineage>
        <taxon>Eukaryota</taxon>
        <taxon>Metazoa</taxon>
        <taxon>Ecdysozoa</taxon>
        <taxon>Nematoda</taxon>
        <taxon>Chromadorea</taxon>
        <taxon>Rhabditida</taxon>
        <taxon>Rhabditina</taxon>
        <taxon>Rhabditomorpha</taxon>
        <taxon>Strongyloidea</taxon>
        <taxon>Ancylostomatidae</taxon>
        <taxon>Ancylostomatinae</taxon>
        <taxon>Ancylostoma</taxon>
    </lineage>
</organism>
<proteinExistence type="predicted"/>
<sequence length="71" mass="7515">MYGAGLSLCSAMQLPRHCAAHGRPIAVVLCGLRMPDRGGAVRPTHVPRQPHDVGGRERGSAVVAPFFLNTP</sequence>
<accession>A0A016W2I9</accession>